<sequence>MAAFSGAVCGSLTPDTTGPPGLPGIRHTRRSLTGPLAAHGAGPAGNRTGPGHGAIGGPLMWRLDDTSVVVARLYSGRMVVLEAQPEVSPQHLLRKWIGDLPYQLRVLERVLLPADFCFDYSPASLEALEAVLLEHHGRVQDTGKRREFVESAMAYLGEVLLGVAGGAWAWNTRQIDGLPGQPVVWPDLELELSPVAPMLLIAHALRERTGTAFAEEVERLRHAVTARRQHVPGWEPVKEHTPYVDPRAPLAEDPALTAWLDDRREALSAWAEDAFEGAWRWSFHPDTLNWLEAVLRRRFTTVEEFDAARDEPFVQGACWYLGEVIRQVKGAVWQYIPFDPDAEPGEAGSRENGWTDVPFVDQPDKRVGGAAVPLVCLRDLFVAEAGRPADRLVDVLPWFRGSSYAHVGALLQRMGMVSQEKVDSVLADYADLAHNELPPHEVPSALEEFGVAISAHGDDVDDLEESYAGILERAATLTGGAVTITGARLVEDEEGHEVLEFVRNGALVTQWVEHQSDEYLDHLAITEFIGHVDPDPGDDTRRFYLVHFVRLRDSNYDSYFVFATPEQSAQLERELGLELR</sequence>
<gene>
    <name evidence="2" type="ORF">GCM10010430_80490</name>
</gene>
<dbReference type="Proteomes" id="UP001500305">
    <property type="component" value="Unassembled WGS sequence"/>
</dbReference>
<protein>
    <submittedName>
        <fullName evidence="2">Uncharacterized protein</fullName>
    </submittedName>
</protein>
<comment type="caution">
    <text evidence="2">The sequence shown here is derived from an EMBL/GenBank/DDBJ whole genome shotgun (WGS) entry which is preliminary data.</text>
</comment>
<reference evidence="2 3" key="1">
    <citation type="journal article" date="2019" name="Int. J. Syst. Evol. Microbiol.">
        <title>The Global Catalogue of Microorganisms (GCM) 10K type strain sequencing project: providing services to taxonomists for standard genome sequencing and annotation.</title>
        <authorList>
            <consortium name="The Broad Institute Genomics Platform"/>
            <consortium name="The Broad Institute Genome Sequencing Center for Infectious Disease"/>
            <person name="Wu L."/>
            <person name="Ma J."/>
        </authorList>
    </citation>
    <scope>NUCLEOTIDE SEQUENCE [LARGE SCALE GENOMIC DNA]</scope>
    <source>
        <strain evidence="2 3">JCM 7356</strain>
    </source>
</reference>
<organism evidence="2 3">
    <name type="scientific">Kitasatospora cystarginea</name>
    <dbReference type="NCBI Taxonomy" id="58350"/>
    <lineage>
        <taxon>Bacteria</taxon>
        <taxon>Bacillati</taxon>
        <taxon>Actinomycetota</taxon>
        <taxon>Actinomycetes</taxon>
        <taxon>Kitasatosporales</taxon>
        <taxon>Streptomycetaceae</taxon>
        <taxon>Kitasatospora</taxon>
    </lineage>
</organism>
<evidence type="ECO:0000256" key="1">
    <source>
        <dbReference type="SAM" id="MobiDB-lite"/>
    </source>
</evidence>
<evidence type="ECO:0000313" key="2">
    <source>
        <dbReference type="EMBL" id="GAA2282606.1"/>
    </source>
</evidence>
<keyword evidence="3" id="KW-1185">Reference proteome</keyword>
<feature type="region of interest" description="Disordered" evidence="1">
    <location>
        <begin position="1"/>
        <end position="29"/>
    </location>
</feature>
<dbReference type="EMBL" id="BAAATR010000103">
    <property type="protein sequence ID" value="GAA2282606.1"/>
    <property type="molecule type" value="Genomic_DNA"/>
</dbReference>
<feature type="compositionally biased region" description="Low complexity" evidence="1">
    <location>
        <begin position="10"/>
        <end position="19"/>
    </location>
</feature>
<accession>A0ABN3F2D4</accession>
<name>A0ABN3F2D4_9ACTN</name>
<proteinExistence type="predicted"/>
<evidence type="ECO:0000313" key="3">
    <source>
        <dbReference type="Proteomes" id="UP001500305"/>
    </source>
</evidence>